<dbReference type="EMBL" id="WACR01000007">
    <property type="protein sequence ID" value="KAB1063827.1"/>
    <property type="molecule type" value="Genomic_DNA"/>
</dbReference>
<dbReference type="Pfam" id="PF18962">
    <property type="entry name" value="Por_Secre_tail"/>
    <property type="match status" value="1"/>
</dbReference>
<sequence>MLIHWNQGKFFFSLFICFSFSIGAKSQCIADAGNDTIICWGSFMRSNDSLFLGGENPAITGYTYKWEVDDAFTASIVLDDTTKANPMIENWWGGEPFDFYLTVIDSVGNICRDTVTVAYCQYVLSAFDVRYFINEGDSVQIGGSFDFNYQNPHCGDLQVLGWSPNYAISDTLASRPIVWPDTNVWYGVNVEDSCSCQVPTHINKVYVTPTGYDERTKNNGKVNIHPNPFSSITTFTFHDRSLKTLEVYDNAGKQVRVENINSNRTEFNRKELKPGVYFFRVFDSNRELIDRGKLVITD</sequence>
<proteinExistence type="predicted"/>
<name>A0A6N6M727_9FLAO</name>
<keyword evidence="1" id="KW-0732">Signal</keyword>
<feature type="domain" description="Secretion system C-terminal sorting" evidence="2">
    <location>
        <begin position="224"/>
        <end position="289"/>
    </location>
</feature>
<dbReference type="AlphaFoldDB" id="A0A6N6M727"/>
<dbReference type="RefSeq" id="WP_151168664.1">
    <property type="nucleotide sequence ID" value="NZ_WACR01000007.1"/>
</dbReference>
<dbReference type="InterPro" id="IPR026444">
    <property type="entry name" value="Secre_tail"/>
</dbReference>
<accession>A0A6N6M727</accession>
<evidence type="ECO:0000256" key="1">
    <source>
        <dbReference type="ARBA" id="ARBA00022729"/>
    </source>
</evidence>
<comment type="caution">
    <text evidence="3">The sequence shown here is derived from an EMBL/GenBank/DDBJ whole genome shotgun (WGS) entry which is preliminary data.</text>
</comment>
<dbReference type="Proteomes" id="UP000435357">
    <property type="component" value="Unassembled WGS sequence"/>
</dbReference>
<dbReference type="NCBIfam" id="TIGR04183">
    <property type="entry name" value="Por_Secre_tail"/>
    <property type="match status" value="1"/>
</dbReference>
<evidence type="ECO:0000313" key="4">
    <source>
        <dbReference type="Proteomes" id="UP000435357"/>
    </source>
</evidence>
<dbReference type="OrthoDB" id="1042999at2"/>
<evidence type="ECO:0000259" key="2">
    <source>
        <dbReference type="Pfam" id="PF18962"/>
    </source>
</evidence>
<evidence type="ECO:0000313" key="3">
    <source>
        <dbReference type="EMBL" id="KAB1063827.1"/>
    </source>
</evidence>
<gene>
    <name evidence="3" type="ORF">F3059_09675</name>
</gene>
<reference evidence="3 4" key="1">
    <citation type="submission" date="2019-09" db="EMBL/GenBank/DDBJ databases">
        <title>Genomes of Cryomorphaceae.</title>
        <authorList>
            <person name="Bowman J.P."/>
        </authorList>
    </citation>
    <scope>NUCLEOTIDE SEQUENCE [LARGE SCALE GENOMIC DNA]</scope>
    <source>
        <strain evidence="3 4">KCTC 52047</strain>
    </source>
</reference>
<organism evidence="3 4">
    <name type="scientific">Salibacter halophilus</name>
    <dbReference type="NCBI Taxonomy" id="1803916"/>
    <lineage>
        <taxon>Bacteria</taxon>
        <taxon>Pseudomonadati</taxon>
        <taxon>Bacteroidota</taxon>
        <taxon>Flavobacteriia</taxon>
        <taxon>Flavobacteriales</taxon>
        <taxon>Salibacteraceae</taxon>
        <taxon>Salibacter</taxon>
    </lineage>
</organism>
<protein>
    <submittedName>
        <fullName evidence="3">T9SS type A sorting domain-containing protein</fullName>
    </submittedName>
</protein>
<keyword evidence="4" id="KW-1185">Reference proteome</keyword>